<dbReference type="EMBL" id="JAMKFB020000007">
    <property type="protein sequence ID" value="KAL0188191.1"/>
    <property type="molecule type" value="Genomic_DNA"/>
</dbReference>
<protein>
    <submittedName>
        <fullName evidence="1">Uncharacterized protein</fullName>
    </submittedName>
</protein>
<sequence length="59" mass="6653">PFTEQIYHFFVPALSDPKLAFPFQNFLWSLQATIASSAQARAQAPWLFYFVLSVGESGL</sequence>
<name>A0ABD0QSG4_CIRMR</name>
<evidence type="ECO:0000313" key="2">
    <source>
        <dbReference type="Proteomes" id="UP001529510"/>
    </source>
</evidence>
<proteinExistence type="predicted"/>
<feature type="non-terminal residue" evidence="1">
    <location>
        <position position="1"/>
    </location>
</feature>
<comment type="caution">
    <text evidence="1">The sequence shown here is derived from an EMBL/GenBank/DDBJ whole genome shotgun (WGS) entry which is preliminary data.</text>
</comment>
<dbReference type="Proteomes" id="UP001529510">
    <property type="component" value="Unassembled WGS sequence"/>
</dbReference>
<dbReference type="AlphaFoldDB" id="A0ABD0QSG4"/>
<reference evidence="1 2" key="1">
    <citation type="submission" date="2024-05" db="EMBL/GenBank/DDBJ databases">
        <title>Genome sequencing and assembly of Indian major carp, Cirrhinus mrigala (Hamilton, 1822).</title>
        <authorList>
            <person name="Mohindra V."/>
            <person name="Chowdhury L.M."/>
            <person name="Lal K."/>
            <person name="Jena J.K."/>
        </authorList>
    </citation>
    <scope>NUCLEOTIDE SEQUENCE [LARGE SCALE GENOMIC DNA]</scope>
    <source>
        <strain evidence="1">CM1030</strain>
        <tissue evidence="1">Blood</tissue>
    </source>
</reference>
<evidence type="ECO:0000313" key="1">
    <source>
        <dbReference type="EMBL" id="KAL0188191.1"/>
    </source>
</evidence>
<accession>A0ABD0QSG4</accession>
<keyword evidence="2" id="KW-1185">Reference proteome</keyword>
<organism evidence="1 2">
    <name type="scientific">Cirrhinus mrigala</name>
    <name type="common">Mrigala</name>
    <dbReference type="NCBI Taxonomy" id="683832"/>
    <lineage>
        <taxon>Eukaryota</taxon>
        <taxon>Metazoa</taxon>
        <taxon>Chordata</taxon>
        <taxon>Craniata</taxon>
        <taxon>Vertebrata</taxon>
        <taxon>Euteleostomi</taxon>
        <taxon>Actinopterygii</taxon>
        <taxon>Neopterygii</taxon>
        <taxon>Teleostei</taxon>
        <taxon>Ostariophysi</taxon>
        <taxon>Cypriniformes</taxon>
        <taxon>Cyprinidae</taxon>
        <taxon>Labeoninae</taxon>
        <taxon>Labeonini</taxon>
        <taxon>Cirrhinus</taxon>
    </lineage>
</organism>
<feature type="non-terminal residue" evidence="1">
    <location>
        <position position="59"/>
    </location>
</feature>
<gene>
    <name evidence="1" type="ORF">M9458_015290</name>
</gene>